<dbReference type="SUPFAM" id="SSF52047">
    <property type="entry name" value="RNI-like"/>
    <property type="match status" value="1"/>
</dbReference>
<dbReference type="AlphaFoldDB" id="A0A550C8D1"/>
<name>A0A550C8D1_9AGAR</name>
<dbReference type="EMBL" id="VDMD01000018">
    <property type="protein sequence ID" value="TRM61061.1"/>
    <property type="molecule type" value="Genomic_DNA"/>
</dbReference>
<evidence type="ECO:0000256" key="1">
    <source>
        <dbReference type="SAM" id="MobiDB-lite"/>
    </source>
</evidence>
<dbReference type="STRING" id="97359.A0A550C8D1"/>
<proteinExistence type="predicted"/>
<evidence type="ECO:0000313" key="3">
    <source>
        <dbReference type="Proteomes" id="UP000320762"/>
    </source>
</evidence>
<sequence length="621" mass="70291">MGAVWTSNQQPHPTMSHHYSYGVQETSRRPTQTQDDGRITRMHQNNHLNASATPVVHAYPYAHAQVASPHQHHTSAGDAVSRRTMPFRNALGPLPGLSPECPSIGSSIHVHQQGLSTTYDDHQHAGYMLNPPSGMGVHAPPSKYIYSGLPKYQSPWSMPSLPSVPHVHRGRGPYTPPISRLPPEVLSLMFLHTTPLQLSDATPGPRTMPVVLSHVCSYWRAVAIDLPHLWLWLSISSCPTRHEHRRMELAQAYMNRAKGMGMAIHYRDAEADMDSEPESFRAFSLGMGVRCARTDERCFCAIDLIVARIAEIRVLELVVGHASIFRLSAIPPSSLTSLRNLTVWFLEGGEAVRALSNLYLSSPGIRHLTWAPYLRACTIPPPPTVPWAQLDTVHLYKVSITITDFLNMLAIGQQLKDVFVRLAPDPLPFKPLQQRICQRMLETLAVDAEDPLDDAFNHLHLPSLRDFTLQSLMDQQHVWPFYDPLSLYHFVEGITPGLESFELSPGGTMMEDALIQILSLPQMSRLKRLHLRLSLVSDIFFSHLKVAPERPILQHLQELRIAKCVTKDGTIGHMIRSRHKYSYPLRHLHISFMRQEEGLHQRDRAEFRRLRGYGLYIRDSY</sequence>
<organism evidence="2 3">
    <name type="scientific">Schizophyllum amplum</name>
    <dbReference type="NCBI Taxonomy" id="97359"/>
    <lineage>
        <taxon>Eukaryota</taxon>
        <taxon>Fungi</taxon>
        <taxon>Dikarya</taxon>
        <taxon>Basidiomycota</taxon>
        <taxon>Agaricomycotina</taxon>
        <taxon>Agaricomycetes</taxon>
        <taxon>Agaricomycetidae</taxon>
        <taxon>Agaricales</taxon>
        <taxon>Schizophyllaceae</taxon>
        <taxon>Schizophyllum</taxon>
    </lineage>
</organism>
<dbReference type="OrthoDB" id="2269034at2759"/>
<evidence type="ECO:0000313" key="2">
    <source>
        <dbReference type="EMBL" id="TRM61061.1"/>
    </source>
</evidence>
<dbReference type="Proteomes" id="UP000320762">
    <property type="component" value="Unassembled WGS sequence"/>
</dbReference>
<comment type="caution">
    <text evidence="2">The sequence shown here is derived from an EMBL/GenBank/DDBJ whole genome shotgun (WGS) entry which is preliminary data.</text>
</comment>
<reference evidence="2 3" key="1">
    <citation type="journal article" date="2019" name="New Phytol.">
        <title>Comparative genomics reveals unique wood-decay strategies and fruiting body development in the Schizophyllaceae.</title>
        <authorList>
            <person name="Almasi E."/>
            <person name="Sahu N."/>
            <person name="Krizsan K."/>
            <person name="Balint B."/>
            <person name="Kovacs G.M."/>
            <person name="Kiss B."/>
            <person name="Cseklye J."/>
            <person name="Drula E."/>
            <person name="Henrissat B."/>
            <person name="Nagy I."/>
            <person name="Chovatia M."/>
            <person name="Adam C."/>
            <person name="LaButti K."/>
            <person name="Lipzen A."/>
            <person name="Riley R."/>
            <person name="Grigoriev I.V."/>
            <person name="Nagy L.G."/>
        </authorList>
    </citation>
    <scope>NUCLEOTIDE SEQUENCE [LARGE SCALE GENOMIC DNA]</scope>
    <source>
        <strain evidence="2 3">NL-1724</strain>
    </source>
</reference>
<accession>A0A550C8D1</accession>
<gene>
    <name evidence="2" type="ORF">BD626DRAFT_89333</name>
</gene>
<protein>
    <recommendedName>
        <fullName evidence="4">F-box domain-containing protein</fullName>
    </recommendedName>
</protein>
<feature type="compositionally biased region" description="Polar residues" evidence="1">
    <location>
        <begin position="23"/>
        <end position="34"/>
    </location>
</feature>
<feature type="region of interest" description="Disordered" evidence="1">
    <location>
        <begin position="1"/>
        <end position="34"/>
    </location>
</feature>
<keyword evidence="3" id="KW-1185">Reference proteome</keyword>
<dbReference type="InterPro" id="IPR032675">
    <property type="entry name" value="LRR_dom_sf"/>
</dbReference>
<dbReference type="Gene3D" id="3.80.10.10">
    <property type="entry name" value="Ribonuclease Inhibitor"/>
    <property type="match status" value="1"/>
</dbReference>
<feature type="compositionally biased region" description="Polar residues" evidence="1">
    <location>
        <begin position="1"/>
        <end position="13"/>
    </location>
</feature>
<evidence type="ECO:0008006" key="4">
    <source>
        <dbReference type="Google" id="ProtNLM"/>
    </source>
</evidence>